<accession>A0ABM9CGK1</accession>
<comment type="caution">
    <text evidence="16">The sequence shown here is derived from an EMBL/GenBank/DDBJ whole genome shotgun (WGS) entry which is preliminary data.</text>
</comment>
<name>A0ABM9CGK1_9BACL</name>
<evidence type="ECO:0000256" key="12">
    <source>
        <dbReference type="RuleBase" id="RU361138"/>
    </source>
</evidence>
<feature type="region of interest" description="Disordered" evidence="13">
    <location>
        <begin position="86"/>
        <end position="107"/>
    </location>
</feature>
<keyword evidence="7 12" id="KW-0816">Tricarboxylic acid cycle</keyword>
<dbReference type="NCBIfam" id="TIGR01347">
    <property type="entry name" value="sucB"/>
    <property type="match status" value="1"/>
</dbReference>
<dbReference type="CDD" id="cd06849">
    <property type="entry name" value="lipoyl_domain"/>
    <property type="match status" value="1"/>
</dbReference>
<dbReference type="Pfam" id="PF02817">
    <property type="entry name" value="E3_binding"/>
    <property type="match status" value="1"/>
</dbReference>
<evidence type="ECO:0000256" key="13">
    <source>
        <dbReference type="SAM" id="MobiDB-lite"/>
    </source>
</evidence>
<dbReference type="EC" id="2.3.1.61" evidence="5 12"/>
<evidence type="ECO:0000256" key="2">
    <source>
        <dbReference type="ARBA" id="ARBA00005145"/>
    </source>
</evidence>
<evidence type="ECO:0000256" key="5">
    <source>
        <dbReference type="ARBA" id="ARBA00012945"/>
    </source>
</evidence>
<evidence type="ECO:0000256" key="4">
    <source>
        <dbReference type="ARBA" id="ARBA00011666"/>
    </source>
</evidence>
<dbReference type="SUPFAM" id="SSF51230">
    <property type="entry name" value="Single hybrid motif"/>
    <property type="match status" value="1"/>
</dbReference>
<feature type="domain" description="Peripheral subunit-binding (PSBD)" evidence="15">
    <location>
        <begin position="133"/>
        <end position="170"/>
    </location>
</feature>
<dbReference type="Gene3D" id="2.40.50.100">
    <property type="match status" value="1"/>
</dbReference>
<comment type="pathway">
    <text evidence="2 12">Amino-acid degradation; L-lysine degradation via saccharopine pathway; glutaryl-CoA from L-lysine: step 6/6.</text>
</comment>
<dbReference type="InterPro" id="IPR001078">
    <property type="entry name" value="2-oxoacid_DH_actylTfrase"/>
</dbReference>
<evidence type="ECO:0000256" key="11">
    <source>
        <dbReference type="ARBA" id="ARBA00052761"/>
    </source>
</evidence>
<dbReference type="SUPFAM" id="SSF52777">
    <property type="entry name" value="CoA-dependent acyltransferases"/>
    <property type="match status" value="1"/>
</dbReference>
<comment type="similarity">
    <text evidence="3 12">Belongs to the 2-oxoacid dehydrogenase family.</text>
</comment>
<dbReference type="EMBL" id="CAKMMG010000006">
    <property type="protein sequence ID" value="CAH1213473.1"/>
    <property type="molecule type" value="Genomic_DNA"/>
</dbReference>
<protein>
    <recommendedName>
        <fullName evidence="6 12">Dihydrolipoyllysine-residue succinyltransferase component of 2-oxoglutarate dehydrogenase complex</fullName>
        <ecNumber evidence="5 12">2.3.1.61</ecNumber>
    </recommendedName>
    <alternativeName>
        <fullName evidence="12">2-oxoglutarate dehydrogenase complex component E2</fullName>
    </alternativeName>
</protein>
<evidence type="ECO:0000256" key="7">
    <source>
        <dbReference type="ARBA" id="ARBA00022532"/>
    </source>
</evidence>
<evidence type="ECO:0000256" key="6">
    <source>
        <dbReference type="ARBA" id="ARBA00019511"/>
    </source>
</evidence>
<evidence type="ECO:0000256" key="1">
    <source>
        <dbReference type="ARBA" id="ARBA00004052"/>
    </source>
</evidence>
<keyword evidence="10 12" id="KW-0012">Acyltransferase</keyword>
<dbReference type="RefSeq" id="WP_236335901.1">
    <property type="nucleotide sequence ID" value="NZ_CAKMMG010000006.1"/>
</dbReference>
<keyword evidence="8 12" id="KW-0808">Transferase</keyword>
<dbReference type="InterPro" id="IPR004167">
    <property type="entry name" value="PSBD"/>
</dbReference>
<evidence type="ECO:0000256" key="8">
    <source>
        <dbReference type="ARBA" id="ARBA00022679"/>
    </source>
</evidence>
<dbReference type="Gene3D" id="3.30.559.10">
    <property type="entry name" value="Chloramphenicol acetyltransferase-like domain"/>
    <property type="match status" value="1"/>
</dbReference>
<sequence length="437" mass="45354">MSEIKVPDLGESISEGTIYKWLVKEGDTVGQGDVLAELETDKVNLEISAEEDGVISAILRQAGENVAVGEAIGVIGSAGASAAPQAEAAPESRAAAESSSASPAAAPAAAEAPAAAAQAPAAPEGAAAGTAALASPGARKLARERGIDLGEVSARDPIGRIGQADVNGHGAAGQGAAAPSAPAPQAAPAAAKPAAANAAPQQDGKAVERKRMSRRRLTIASRLVEAQQTAAMLTTFNEVDMTAILDIRKRRKDAFKEKHEVGLGFMSFFTKAVIGALKAYPLLNAEIDGEELLIKKFYDIGIAVSAKEGLVVPVVRDADRLSFPEIERQIGELAGKARANTLSLPELQGGTFTITNGGVFGSLLSTPILNTPQVGILGMHKIQLRPIALDEERTVNRPMMYIALSYDHRIVDGSEAVSFLVKVKELLEDPEALLLEG</sequence>
<dbReference type="PROSITE" id="PS00189">
    <property type="entry name" value="LIPOYL"/>
    <property type="match status" value="1"/>
</dbReference>
<comment type="function">
    <text evidence="1 12">E2 component of the 2-oxoglutarate dehydrogenase (OGDH) complex which catalyzes the second step in the conversion of 2-oxoglutarate to succinyl-CoA and CO(2).</text>
</comment>
<feature type="region of interest" description="Disordered" evidence="13">
    <location>
        <begin position="160"/>
        <end position="211"/>
    </location>
</feature>
<feature type="compositionally biased region" description="Low complexity" evidence="13">
    <location>
        <begin position="174"/>
        <end position="204"/>
    </location>
</feature>
<dbReference type="NCBIfam" id="NF004309">
    <property type="entry name" value="PRK05704.1"/>
    <property type="match status" value="1"/>
</dbReference>
<feature type="domain" description="Lipoyl-binding" evidence="14">
    <location>
        <begin position="1"/>
        <end position="76"/>
    </location>
</feature>
<evidence type="ECO:0000259" key="15">
    <source>
        <dbReference type="PROSITE" id="PS51826"/>
    </source>
</evidence>
<evidence type="ECO:0000259" key="14">
    <source>
        <dbReference type="PROSITE" id="PS50968"/>
    </source>
</evidence>
<dbReference type="Gene3D" id="4.10.320.10">
    <property type="entry name" value="E3-binding domain"/>
    <property type="match status" value="1"/>
</dbReference>
<dbReference type="InterPro" id="IPR006255">
    <property type="entry name" value="SucB"/>
</dbReference>
<dbReference type="PANTHER" id="PTHR43416:SF5">
    <property type="entry name" value="DIHYDROLIPOYLLYSINE-RESIDUE SUCCINYLTRANSFERASE COMPONENT OF 2-OXOGLUTARATE DEHYDROGENASE COMPLEX, MITOCHONDRIAL"/>
    <property type="match status" value="1"/>
</dbReference>
<evidence type="ECO:0000256" key="3">
    <source>
        <dbReference type="ARBA" id="ARBA00007317"/>
    </source>
</evidence>
<dbReference type="Pfam" id="PF00198">
    <property type="entry name" value="2-oxoacid_dh"/>
    <property type="match status" value="1"/>
</dbReference>
<dbReference type="InterPro" id="IPR023213">
    <property type="entry name" value="CAT-like_dom_sf"/>
</dbReference>
<dbReference type="SUPFAM" id="SSF47005">
    <property type="entry name" value="Peripheral subunit-binding domain of 2-oxo acid dehydrogenase complex"/>
    <property type="match status" value="1"/>
</dbReference>
<dbReference type="InterPro" id="IPR011053">
    <property type="entry name" value="Single_hybrid_motif"/>
</dbReference>
<comment type="catalytic activity">
    <reaction evidence="11 12">
        <text>N(6)-[(R)-dihydrolipoyl]-L-lysyl-[protein] + succinyl-CoA = N(6)-[(R)-S(8)-succinyldihydrolipoyl]-L-lysyl-[protein] + CoA</text>
        <dbReference type="Rhea" id="RHEA:15213"/>
        <dbReference type="Rhea" id="RHEA-COMP:10475"/>
        <dbReference type="Rhea" id="RHEA-COMP:20092"/>
        <dbReference type="ChEBI" id="CHEBI:57287"/>
        <dbReference type="ChEBI" id="CHEBI:57292"/>
        <dbReference type="ChEBI" id="CHEBI:83100"/>
        <dbReference type="ChEBI" id="CHEBI:83120"/>
        <dbReference type="EC" id="2.3.1.61"/>
    </reaction>
</comment>
<evidence type="ECO:0000313" key="17">
    <source>
        <dbReference type="Proteomes" id="UP000838324"/>
    </source>
</evidence>
<evidence type="ECO:0000313" key="16">
    <source>
        <dbReference type="EMBL" id="CAH1213473.1"/>
    </source>
</evidence>
<comment type="cofactor">
    <cofactor evidence="12">
        <name>(R)-lipoate</name>
        <dbReference type="ChEBI" id="CHEBI:83088"/>
    </cofactor>
    <text evidence="12">Binds 1 lipoyl cofactor covalently.</text>
</comment>
<organism evidence="16 17">
    <name type="scientific">Paenibacillus auburnensis</name>
    <dbReference type="NCBI Taxonomy" id="2905649"/>
    <lineage>
        <taxon>Bacteria</taxon>
        <taxon>Bacillati</taxon>
        <taxon>Bacillota</taxon>
        <taxon>Bacilli</taxon>
        <taxon>Bacillales</taxon>
        <taxon>Paenibacillaceae</taxon>
        <taxon>Paenibacillus</taxon>
    </lineage>
</organism>
<dbReference type="PANTHER" id="PTHR43416">
    <property type="entry name" value="DIHYDROLIPOYLLYSINE-RESIDUE SUCCINYLTRANSFERASE COMPONENT OF 2-OXOGLUTARATE DEHYDROGENASE COMPLEX, MITOCHONDRIAL-RELATED"/>
    <property type="match status" value="1"/>
</dbReference>
<keyword evidence="9 12" id="KW-0450">Lipoyl</keyword>
<gene>
    <name evidence="16" type="primary">odhB_2</name>
    <name evidence="16" type="ORF">PAECIP111892_03857</name>
</gene>
<evidence type="ECO:0000256" key="9">
    <source>
        <dbReference type="ARBA" id="ARBA00022823"/>
    </source>
</evidence>
<dbReference type="InterPro" id="IPR036625">
    <property type="entry name" value="E3-bd_dom_sf"/>
</dbReference>
<dbReference type="Pfam" id="PF00364">
    <property type="entry name" value="Biotin_lipoyl"/>
    <property type="match status" value="1"/>
</dbReference>
<dbReference type="Proteomes" id="UP000838324">
    <property type="component" value="Unassembled WGS sequence"/>
</dbReference>
<dbReference type="InterPro" id="IPR050537">
    <property type="entry name" value="2-oxoacid_dehydrogenase"/>
</dbReference>
<dbReference type="InterPro" id="IPR000089">
    <property type="entry name" value="Biotin_lipoyl"/>
</dbReference>
<proteinExistence type="inferred from homology"/>
<reference evidence="16" key="1">
    <citation type="submission" date="2022-01" db="EMBL/GenBank/DDBJ databases">
        <authorList>
            <person name="Criscuolo A."/>
        </authorList>
    </citation>
    <scope>NUCLEOTIDE SEQUENCE</scope>
    <source>
        <strain evidence="16">CIP111892</strain>
    </source>
</reference>
<comment type="subunit">
    <text evidence="4">Forms a 24-polypeptide structural core with octahedral symmetry. Part of the 2-oxoglutarate dehydrogenase (OGDH) complex composed of E1 (2-oxoglutarate dehydrogenase), E2 (dihydrolipoamide succinyltransferase) and E3 (dihydrolipoamide dehydrogenase); the complex contains multiple copies of the three enzymatic components (E1, E2 and E3).</text>
</comment>
<dbReference type="PROSITE" id="PS50968">
    <property type="entry name" value="BIOTINYL_LIPOYL"/>
    <property type="match status" value="1"/>
</dbReference>
<dbReference type="PROSITE" id="PS51826">
    <property type="entry name" value="PSBD"/>
    <property type="match status" value="1"/>
</dbReference>
<dbReference type="GO" id="GO:0004149">
    <property type="term" value="F:dihydrolipoyllysine-residue succinyltransferase activity"/>
    <property type="evidence" value="ECO:0007669"/>
    <property type="project" value="UniProtKB-EC"/>
</dbReference>
<keyword evidence="17" id="KW-1185">Reference proteome</keyword>
<evidence type="ECO:0000256" key="10">
    <source>
        <dbReference type="ARBA" id="ARBA00023315"/>
    </source>
</evidence>
<dbReference type="InterPro" id="IPR003016">
    <property type="entry name" value="2-oxoA_DH_lipoyl-BS"/>
</dbReference>